<dbReference type="EMBL" id="CAJOBE010006336">
    <property type="protein sequence ID" value="CAF4003955.1"/>
    <property type="molecule type" value="Genomic_DNA"/>
</dbReference>
<evidence type="ECO:0000313" key="6">
    <source>
        <dbReference type="EMBL" id="CAF4003955.1"/>
    </source>
</evidence>
<evidence type="ECO:0000313" key="2">
    <source>
        <dbReference type="EMBL" id="CAF1090722.1"/>
    </source>
</evidence>
<dbReference type="Proteomes" id="UP000663864">
    <property type="component" value="Unassembled WGS sequence"/>
</dbReference>
<dbReference type="EMBL" id="CAJNOO010000514">
    <property type="protein sequence ID" value="CAF0966041.1"/>
    <property type="molecule type" value="Genomic_DNA"/>
</dbReference>
<dbReference type="Proteomes" id="UP000663823">
    <property type="component" value="Unassembled WGS sequence"/>
</dbReference>
<dbReference type="EMBL" id="CAJNOT010000953">
    <property type="protein sequence ID" value="CAF1115980.1"/>
    <property type="molecule type" value="Genomic_DNA"/>
</dbReference>
<proteinExistence type="predicted"/>
<evidence type="ECO:0000313" key="3">
    <source>
        <dbReference type="EMBL" id="CAF1115980.1"/>
    </source>
</evidence>
<dbReference type="Proteomes" id="UP000663889">
    <property type="component" value="Unassembled WGS sequence"/>
</dbReference>
<dbReference type="EMBL" id="CAJNOU010000797">
    <property type="protein sequence ID" value="CAF1090722.1"/>
    <property type="molecule type" value="Genomic_DNA"/>
</dbReference>
<evidence type="ECO:0000313" key="5">
    <source>
        <dbReference type="EMBL" id="CAF3959058.1"/>
    </source>
</evidence>
<dbReference type="AlphaFoldDB" id="A0A814Q627"/>
<gene>
    <name evidence="6" type="ORF">FNK824_LOCUS26106</name>
    <name evidence="4" type="ORF">JBS370_LOCUS12546</name>
    <name evidence="5" type="ORF">OTI717_LOCUS26800</name>
    <name evidence="1" type="ORF">RFH988_LOCUS12376</name>
    <name evidence="2" type="ORF">SEV965_LOCUS15347</name>
    <name evidence="3" type="ORF">ZHD862_LOCUS18372</name>
</gene>
<evidence type="ECO:0008006" key="8">
    <source>
        <dbReference type="Google" id="ProtNLM"/>
    </source>
</evidence>
<sequence>MTTRIIETTKNKDQQKEDLEKLKLMLIKSKYPRDKIQKSIQDILRSIINDNNINNNQIPTTNKKEKEGKFLYSITLPYIPRIEILKRNLKKLNVKLYSSYPNKMNSLFNNNIKPTSKSIIYQIECNCSAIYNGETKVRLINRIKQHEKVINKNDDKQNSKIVQHHINKLHQCRFNTNTAFIIDNEIDFKKRRIKESIYSIINDSINRHDQLDERW</sequence>
<reference evidence="3" key="1">
    <citation type="submission" date="2021-02" db="EMBL/GenBank/DDBJ databases">
        <authorList>
            <person name="Nowell W R."/>
        </authorList>
    </citation>
    <scope>NUCLEOTIDE SEQUENCE</scope>
</reference>
<dbReference type="Proteomes" id="UP000663836">
    <property type="component" value="Unassembled WGS sequence"/>
</dbReference>
<dbReference type="Proteomes" id="UP000663882">
    <property type="component" value="Unassembled WGS sequence"/>
</dbReference>
<dbReference type="EMBL" id="CAJOAX010005755">
    <property type="protein sequence ID" value="CAF3959058.1"/>
    <property type="molecule type" value="Genomic_DNA"/>
</dbReference>
<evidence type="ECO:0000313" key="1">
    <source>
        <dbReference type="EMBL" id="CAF0966041.1"/>
    </source>
</evidence>
<accession>A0A814Q627</accession>
<protein>
    <recommendedName>
        <fullName evidence="8">GIY-YIG domain-containing protein</fullName>
    </recommendedName>
</protein>
<dbReference type="OrthoDB" id="6767782at2759"/>
<dbReference type="EMBL" id="CAJOBD010001028">
    <property type="protein sequence ID" value="CAF3750673.1"/>
    <property type="molecule type" value="Genomic_DNA"/>
</dbReference>
<comment type="caution">
    <text evidence="3">The sequence shown here is derived from an EMBL/GenBank/DDBJ whole genome shotgun (WGS) entry which is preliminary data.</text>
</comment>
<dbReference type="Proteomes" id="UP000663874">
    <property type="component" value="Unassembled WGS sequence"/>
</dbReference>
<evidence type="ECO:0000313" key="4">
    <source>
        <dbReference type="EMBL" id="CAF3750673.1"/>
    </source>
</evidence>
<organism evidence="3 7">
    <name type="scientific">Rotaria sordida</name>
    <dbReference type="NCBI Taxonomy" id="392033"/>
    <lineage>
        <taxon>Eukaryota</taxon>
        <taxon>Metazoa</taxon>
        <taxon>Spiralia</taxon>
        <taxon>Gnathifera</taxon>
        <taxon>Rotifera</taxon>
        <taxon>Eurotatoria</taxon>
        <taxon>Bdelloidea</taxon>
        <taxon>Philodinida</taxon>
        <taxon>Philodinidae</taxon>
        <taxon>Rotaria</taxon>
    </lineage>
</organism>
<name>A0A814Q627_9BILA</name>
<evidence type="ECO:0000313" key="7">
    <source>
        <dbReference type="Proteomes" id="UP000663864"/>
    </source>
</evidence>